<feature type="region of interest" description="Disordered" evidence="1">
    <location>
        <begin position="40"/>
        <end position="60"/>
    </location>
</feature>
<keyword evidence="3" id="KW-1185">Reference proteome</keyword>
<sequence>MQAGLLLRCFPDGRPFLTLLPDGTGHLRHPSGRLAVLFAGRHRRGSGPSDGGGGVGGSRRRRRWGCCVVLADAERAGVGAVFNPGGTSVCLYPGGAPRFVLTVHGGSCHSEATGERTLRWLWDHGPGGSAGGGAVGRPLCAALCPGVGVRVVASHRVLLCYGAGGRVARFNVGHAPEETERGGGRGGGVSAEERAAVEALEGLAERAQAALEGLRTALAYPRSSGSSSAHRAPVEASR</sequence>
<organism evidence="3 4">
    <name type="scientific">Petromyzon marinus</name>
    <name type="common">Sea lamprey</name>
    <dbReference type="NCBI Taxonomy" id="7757"/>
    <lineage>
        <taxon>Eukaryota</taxon>
        <taxon>Metazoa</taxon>
        <taxon>Chordata</taxon>
        <taxon>Craniata</taxon>
        <taxon>Vertebrata</taxon>
        <taxon>Cyclostomata</taxon>
        <taxon>Hyperoartia</taxon>
        <taxon>Petromyzontiformes</taxon>
        <taxon>Petromyzontidae</taxon>
        <taxon>Petromyzon</taxon>
    </lineage>
</organism>
<feature type="compositionally biased region" description="Gly residues" evidence="1">
    <location>
        <begin position="48"/>
        <end position="57"/>
    </location>
</feature>
<dbReference type="Pfam" id="PF14977">
    <property type="entry name" value="FAM194"/>
    <property type="match status" value="1"/>
</dbReference>
<dbReference type="InterPro" id="IPR029281">
    <property type="entry name" value="FAM194_C"/>
</dbReference>
<dbReference type="AlphaFoldDB" id="A0AAJ7WKD5"/>
<feature type="domain" description="FAM194 C-terminal" evidence="2">
    <location>
        <begin position="66"/>
        <end position="223"/>
    </location>
</feature>
<evidence type="ECO:0000256" key="1">
    <source>
        <dbReference type="SAM" id="MobiDB-lite"/>
    </source>
</evidence>
<name>A0AAJ7WKD5_PETMA</name>
<dbReference type="PANTHER" id="PTHR23093">
    <property type="entry name" value="SIMILAR TO CHROMOSOME 3 OPEN READING FRAME 20"/>
    <property type="match status" value="1"/>
</dbReference>
<gene>
    <name evidence="4" type="primary">LOC116937951</name>
</gene>
<evidence type="ECO:0000313" key="4">
    <source>
        <dbReference type="RefSeq" id="XP_032801004.1"/>
    </source>
</evidence>
<accession>A0AAJ7WKD5</accession>
<evidence type="ECO:0000313" key="3">
    <source>
        <dbReference type="Proteomes" id="UP001318040"/>
    </source>
</evidence>
<dbReference type="PANTHER" id="PTHR23093:SF18">
    <property type="entry name" value="GLUTAMATE RICH 6"/>
    <property type="match status" value="1"/>
</dbReference>
<protein>
    <submittedName>
        <fullName evidence="4">Glutamate-rich protein 6-like</fullName>
    </submittedName>
</protein>
<proteinExistence type="predicted"/>
<evidence type="ECO:0000259" key="2">
    <source>
        <dbReference type="Pfam" id="PF14977"/>
    </source>
</evidence>
<dbReference type="Proteomes" id="UP001318040">
    <property type="component" value="Unplaced"/>
</dbReference>
<dbReference type="KEGG" id="pmrn:116937951"/>
<dbReference type="RefSeq" id="XP_032801004.1">
    <property type="nucleotide sequence ID" value="XM_032945113.1"/>
</dbReference>
<reference evidence="4" key="1">
    <citation type="submission" date="2025-08" db="UniProtKB">
        <authorList>
            <consortium name="RefSeq"/>
        </authorList>
    </citation>
    <scope>IDENTIFICATION</scope>
    <source>
        <tissue evidence="4">Sperm</tissue>
    </source>
</reference>